<feature type="domain" description="Fibronectin type-III" evidence="10">
    <location>
        <begin position="592"/>
        <end position="689"/>
    </location>
</feature>
<feature type="domain" description="Fibronectin type-III" evidence="10">
    <location>
        <begin position="805"/>
        <end position="906"/>
    </location>
</feature>
<keyword evidence="8" id="KW-0812">Transmembrane</keyword>
<keyword evidence="6" id="KW-0393">Immunoglobulin domain</keyword>
<feature type="domain" description="Fibronectin type-III" evidence="10">
    <location>
        <begin position="911"/>
        <end position="1009"/>
    </location>
</feature>
<reference evidence="12" key="1">
    <citation type="submission" date="2022-11" db="UniProtKB">
        <authorList>
            <consortium name="WormBaseParasite"/>
        </authorList>
    </citation>
    <scope>IDENTIFICATION</scope>
</reference>
<proteinExistence type="predicted"/>
<feature type="region of interest" description="Disordered" evidence="7">
    <location>
        <begin position="585"/>
        <end position="621"/>
    </location>
</feature>
<dbReference type="PROSITE" id="PS50853">
    <property type="entry name" value="FN3"/>
    <property type="match status" value="6"/>
</dbReference>
<dbReference type="Gene3D" id="2.60.40.10">
    <property type="entry name" value="Immunoglobulins"/>
    <property type="match status" value="9"/>
</dbReference>
<feature type="domain" description="Ig-like" evidence="9">
    <location>
        <begin position="281"/>
        <end position="365"/>
    </location>
</feature>
<protein>
    <submittedName>
        <fullName evidence="12">Neogenin</fullName>
    </submittedName>
</protein>
<dbReference type="InterPro" id="IPR003599">
    <property type="entry name" value="Ig_sub"/>
</dbReference>
<name>A0A914WAK2_9BILA</name>
<evidence type="ECO:0000256" key="8">
    <source>
        <dbReference type="SAM" id="Phobius"/>
    </source>
</evidence>
<dbReference type="PANTHER" id="PTHR44170">
    <property type="entry name" value="PROTEIN SIDEKICK"/>
    <property type="match status" value="1"/>
</dbReference>
<dbReference type="SUPFAM" id="SSF48726">
    <property type="entry name" value="Immunoglobulin"/>
    <property type="match status" value="3"/>
</dbReference>
<dbReference type="SUPFAM" id="SSF49265">
    <property type="entry name" value="Fibronectin type III"/>
    <property type="match status" value="4"/>
</dbReference>
<feature type="compositionally biased region" description="Polar residues" evidence="7">
    <location>
        <begin position="1096"/>
        <end position="1105"/>
    </location>
</feature>
<dbReference type="InterPro" id="IPR007110">
    <property type="entry name" value="Ig-like_dom"/>
</dbReference>
<dbReference type="FunFam" id="2.60.40.10:FF:000107">
    <property type="entry name" value="Myosin, light chain kinase a"/>
    <property type="match status" value="1"/>
</dbReference>
<evidence type="ECO:0000313" key="12">
    <source>
        <dbReference type="WBParaSite" id="PSAMB.scaffold340size55875.g4865.t1"/>
    </source>
</evidence>
<organism evidence="11 12">
    <name type="scientific">Plectus sambesii</name>
    <dbReference type="NCBI Taxonomy" id="2011161"/>
    <lineage>
        <taxon>Eukaryota</taxon>
        <taxon>Metazoa</taxon>
        <taxon>Ecdysozoa</taxon>
        <taxon>Nematoda</taxon>
        <taxon>Chromadorea</taxon>
        <taxon>Plectida</taxon>
        <taxon>Plectina</taxon>
        <taxon>Plectoidea</taxon>
        <taxon>Plectidae</taxon>
        <taxon>Plectus</taxon>
    </lineage>
</organism>
<accession>A0A914WAK2</accession>
<feature type="compositionally biased region" description="Pro residues" evidence="7">
    <location>
        <begin position="1246"/>
        <end position="1261"/>
    </location>
</feature>
<feature type="domain" description="Ig-like" evidence="9">
    <location>
        <begin position="88"/>
        <end position="177"/>
    </location>
</feature>
<dbReference type="CDD" id="cd00063">
    <property type="entry name" value="FN3"/>
    <property type="match status" value="6"/>
</dbReference>
<feature type="domain" description="Fibronectin type-III" evidence="10">
    <location>
        <begin position="386"/>
        <end position="476"/>
    </location>
</feature>
<feature type="domain" description="Fibronectin type-III" evidence="10">
    <location>
        <begin position="482"/>
        <end position="587"/>
    </location>
</feature>
<keyword evidence="3 8" id="KW-0472">Membrane</keyword>
<dbReference type="PANTHER" id="PTHR44170:SF54">
    <property type="entry name" value="FI24025P1"/>
    <property type="match status" value="1"/>
</dbReference>
<feature type="domain" description="Fibronectin type-III" evidence="10">
    <location>
        <begin position="694"/>
        <end position="787"/>
    </location>
</feature>
<feature type="compositionally biased region" description="Polar residues" evidence="7">
    <location>
        <begin position="1173"/>
        <end position="1199"/>
    </location>
</feature>
<keyword evidence="8" id="KW-1133">Transmembrane helix</keyword>
<dbReference type="InterPro" id="IPR013783">
    <property type="entry name" value="Ig-like_fold"/>
</dbReference>
<dbReference type="Pfam" id="PF00041">
    <property type="entry name" value="fn3"/>
    <property type="match status" value="6"/>
</dbReference>
<dbReference type="WBParaSite" id="PSAMB.scaffold340size55875.g4865.t1">
    <property type="protein sequence ID" value="PSAMB.scaffold340size55875.g4865.t1"/>
    <property type="gene ID" value="PSAMB.scaffold340size55875.g4865"/>
</dbReference>
<keyword evidence="11" id="KW-1185">Reference proteome</keyword>
<dbReference type="InterPro" id="IPR003598">
    <property type="entry name" value="Ig_sub2"/>
</dbReference>
<evidence type="ECO:0000256" key="7">
    <source>
        <dbReference type="SAM" id="MobiDB-lite"/>
    </source>
</evidence>
<feature type="domain" description="Ig-like" evidence="9">
    <location>
        <begin position="190"/>
        <end position="276"/>
    </location>
</feature>
<evidence type="ECO:0000256" key="3">
    <source>
        <dbReference type="ARBA" id="ARBA00023136"/>
    </source>
</evidence>
<feature type="region of interest" description="Disordered" evidence="7">
    <location>
        <begin position="1064"/>
        <end position="1312"/>
    </location>
</feature>
<evidence type="ECO:0000259" key="9">
    <source>
        <dbReference type="PROSITE" id="PS50835"/>
    </source>
</evidence>
<evidence type="ECO:0000313" key="11">
    <source>
        <dbReference type="Proteomes" id="UP000887566"/>
    </source>
</evidence>
<sequence length="1423" mass="153687">MTSRWAPSVLDGASSLVINTQATNVGSVSERIHRAIQGNGTLMISRVVSGRPGSNDEGVYQCVVGVTHQEDAWAFVSRKARLRIATLPRFEQQPSDQRVVRGETAVFMCRLDAIPPAAIQWFRNGQQLDIASDINMTVYPLSGTLEIVNVEDKHAGVYKCEAKNSDKARFSSEGKLTVVAAEDPTDVAEPVFVLEPTGQVVMEGDSAVLECVANGFPIPEIRWLKEDKAVTVDDDRIKLVGRSSLLIHKLTSADAGTYTCRATNNEDSADASAALEVKVAPSFSSAPRHAAAQETTDVEFECSAVGKPGPAVTWYKNGEVITASEYFVIEGTKLKVLGLVKNDQGVYQCLAENEAGSVQTSAQLLVDMADTTSSSAENGAPRVPSEPLGLRVTASTSRYVSLRWDAPLRSYGELLAYSVFFKEKNSTRERVINSTGQSATVNQLQPDSIYFFRIVGFNENGAGQSTPPIKVTTDHEQAVPGKVRDLKGHALNPTTIEIEWKPPSPDGAAPKHYKLFYVKTEPDEESDGAAAAAADDYAMETEITTSQTSYTLHGLDKFATYSFRVEAEGDNGPGLSSDSITVRTYSDAPSAPPRDVMAEPSSTNTMVVQWRPPPASDRNGLITGYRVKYKTKLRGSKGQTFVVDGDTREHTITGLDPGTHYLVRVAAVNQNATGPNSEWVRVATFIQEKEEQQIPGPPTSLKVQPHSDTIQLSWTAPLDNGIMVRGYLIGWGINVPDVEQTRVSASHRYYTIEGLKPGRDYVVSLRAFNRMGNGFPIYETVRTMSPGDAKTHGPATAKENVPIATPMGVQANTDSSTAIKVSWIDGDLDATGFGGVQRPRDGRQYSVRYSSSFENNGQHRFLNASETQLLVDGLKPNTQYEFSVRVVMGRSASQWSMSTFNRTAASAPSSAPRDLTAVRPASGDPLSVMLNWQPPKFSNGEIEEYLIFYSDQPDQPDNKWTLEGVQGDRLSTIVHNLLPKTTYYFKIQARNGKGYGPFSSVLQYVAGAASGTIVQPNQKSPGSDPELSPAMIMIAIAVITFLACAILILVGVFCCRRRRGRQGYTAGKKANASKPEVKPPPDLWINHPHGHELQNREQSSGSADASMQDLKRALHPRASPPPTSIDSPPPRYHSLGDGPARPDAMTRSAYAPDSSERRVGRAKPMMMGPRHGASSTSGYVSDADSNGTLSRSYHQSSGSLEGPSSARQRTPQVVYTGPRHQQTARVDFADQRNSPYGSATAMGLIPTPPPQLPLGGPPSAPPSSAQNDGYRTLPHRQSSNPLKSFTAVAGPPPPPPAPSCMSDVGPSSPNPQRTAHVVRPVVVSAGGRQTSSPVGRPAGVVVGTKHQPPVGRAAPSPRLQTNGGIGSIYSSYATCGIKDKDDIEQSELEHSRSLSTEELNAQMQNLDTMIDDLQAMQHEFNGV</sequence>
<dbReference type="InterPro" id="IPR013098">
    <property type="entry name" value="Ig_I-set"/>
</dbReference>
<dbReference type="PROSITE" id="PS50835">
    <property type="entry name" value="IG_LIKE"/>
    <property type="match status" value="3"/>
</dbReference>
<evidence type="ECO:0000259" key="10">
    <source>
        <dbReference type="PROSITE" id="PS50853"/>
    </source>
</evidence>
<dbReference type="GO" id="GO:0098609">
    <property type="term" value="P:cell-cell adhesion"/>
    <property type="evidence" value="ECO:0007669"/>
    <property type="project" value="TreeGrafter"/>
</dbReference>
<keyword evidence="2" id="KW-0677">Repeat</keyword>
<dbReference type="Proteomes" id="UP000887566">
    <property type="component" value="Unplaced"/>
</dbReference>
<keyword evidence="4" id="KW-1015">Disulfide bond</keyword>
<evidence type="ECO:0000256" key="6">
    <source>
        <dbReference type="ARBA" id="ARBA00023319"/>
    </source>
</evidence>
<evidence type="ECO:0000256" key="2">
    <source>
        <dbReference type="ARBA" id="ARBA00022737"/>
    </source>
</evidence>
<dbReference type="InterPro" id="IPR003961">
    <property type="entry name" value="FN3_dom"/>
</dbReference>
<dbReference type="SMART" id="SM00409">
    <property type="entry name" value="IG"/>
    <property type="match status" value="3"/>
</dbReference>
<evidence type="ECO:0000256" key="1">
    <source>
        <dbReference type="ARBA" id="ARBA00004370"/>
    </source>
</evidence>
<keyword evidence="5" id="KW-0325">Glycoprotein</keyword>
<evidence type="ECO:0000256" key="5">
    <source>
        <dbReference type="ARBA" id="ARBA00023180"/>
    </source>
</evidence>
<feature type="region of interest" description="Disordered" evidence="7">
    <location>
        <begin position="1326"/>
        <end position="1362"/>
    </location>
</feature>
<dbReference type="GO" id="GO:0016020">
    <property type="term" value="C:membrane"/>
    <property type="evidence" value="ECO:0007669"/>
    <property type="project" value="UniProtKB-SubCell"/>
</dbReference>
<dbReference type="InterPro" id="IPR036116">
    <property type="entry name" value="FN3_sf"/>
</dbReference>
<feature type="transmembrane region" description="Helical" evidence="8">
    <location>
        <begin position="1030"/>
        <end position="1054"/>
    </location>
</feature>
<dbReference type="FunFam" id="2.60.40.10:FF:000004">
    <property type="entry name" value="DCC isoform 1"/>
    <property type="match status" value="2"/>
</dbReference>
<comment type="subcellular location">
    <subcellularLocation>
        <location evidence="1">Membrane</location>
    </subcellularLocation>
</comment>
<dbReference type="Pfam" id="PF07679">
    <property type="entry name" value="I-set"/>
    <property type="match status" value="3"/>
</dbReference>
<dbReference type="CDD" id="cd00096">
    <property type="entry name" value="Ig"/>
    <property type="match status" value="1"/>
</dbReference>
<feature type="compositionally biased region" description="Polar residues" evidence="7">
    <location>
        <begin position="1205"/>
        <end position="1224"/>
    </location>
</feature>
<dbReference type="FunFam" id="2.60.40.10:FF:000551">
    <property type="entry name" value="Protogenin A"/>
    <property type="match status" value="1"/>
</dbReference>
<dbReference type="SMART" id="SM00060">
    <property type="entry name" value="FN3"/>
    <property type="match status" value="6"/>
</dbReference>
<dbReference type="InterPro" id="IPR036179">
    <property type="entry name" value="Ig-like_dom_sf"/>
</dbReference>
<evidence type="ECO:0000256" key="4">
    <source>
        <dbReference type="ARBA" id="ARBA00023157"/>
    </source>
</evidence>
<dbReference type="PRINTS" id="PR00014">
    <property type="entry name" value="FNTYPEIII"/>
</dbReference>
<dbReference type="SMART" id="SM00408">
    <property type="entry name" value="IGc2"/>
    <property type="match status" value="3"/>
</dbReference>
<feature type="compositionally biased region" description="Pro residues" evidence="7">
    <location>
        <begin position="1118"/>
        <end position="1131"/>
    </location>
</feature>